<reference evidence="1" key="1">
    <citation type="submission" date="2022-03" db="EMBL/GenBank/DDBJ databases">
        <authorList>
            <person name="Martin H S."/>
        </authorList>
    </citation>
    <scope>NUCLEOTIDE SEQUENCE</scope>
</reference>
<dbReference type="EMBL" id="OW152839">
    <property type="protein sequence ID" value="CAH2060774.1"/>
    <property type="molecule type" value="Genomic_DNA"/>
</dbReference>
<gene>
    <name evidence="1" type="ORF">IPOD504_LOCUS11179</name>
</gene>
<feature type="non-terminal residue" evidence="1">
    <location>
        <position position="1"/>
    </location>
</feature>
<organism evidence="1 2">
    <name type="scientific">Iphiclides podalirius</name>
    <name type="common">scarce swallowtail</name>
    <dbReference type="NCBI Taxonomy" id="110791"/>
    <lineage>
        <taxon>Eukaryota</taxon>
        <taxon>Metazoa</taxon>
        <taxon>Ecdysozoa</taxon>
        <taxon>Arthropoda</taxon>
        <taxon>Hexapoda</taxon>
        <taxon>Insecta</taxon>
        <taxon>Pterygota</taxon>
        <taxon>Neoptera</taxon>
        <taxon>Endopterygota</taxon>
        <taxon>Lepidoptera</taxon>
        <taxon>Glossata</taxon>
        <taxon>Ditrysia</taxon>
        <taxon>Papilionoidea</taxon>
        <taxon>Papilionidae</taxon>
        <taxon>Papilioninae</taxon>
        <taxon>Iphiclides</taxon>
    </lineage>
</organism>
<evidence type="ECO:0000313" key="1">
    <source>
        <dbReference type="EMBL" id="CAH2060774.1"/>
    </source>
</evidence>
<accession>A0ABN8IKK1</accession>
<keyword evidence="2" id="KW-1185">Reference proteome</keyword>
<evidence type="ECO:0000313" key="2">
    <source>
        <dbReference type="Proteomes" id="UP000837857"/>
    </source>
</evidence>
<proteinExistence type="predicted"/>
<sequence length="95" mass="10847">MTGGAKVLATLTDIAFAARFRFSDLKTRLVDFAARSRHSRYANQRCYYANITMQRTMHANEQFNNAVQYAPARLALCVPYRDAATSRSIDRPIDR</sequence>
<protein>
    <submittedName>
        <fullName evidence="1">Uncharacterized protein</fullName>
    </submittedName>
</protein>
<dbReference type="Proteomes" id="UP000837857">
    <property type="component" value="Chromosome 27"/>
</dbReference>
<name>A0ABN8IKK1_9NEOP</name>